<evidence type="ECO:0000313" key="12">
    <source>
        <dbReference type="Proteomes" id="UP001227230"/>
    </source>
</evidence>
<dbReference type="Proteomes" id="UP001227230">
    <property type="component" value="Chromosome 1"/>
</dbReference>
<proteinExistence type="predicted"/>
<keyword evidence="9 10" id="KW-0472">Membrane</keyword>
<keyword evidence="7" id="KW-0408">Iron</keyword>
<dbReference type="SUPFAM" id="SSF48264">
    <property type="entry name" value="Cytochrome P450"/>
    <property type="match status" value="1"/>
</dbReference>
<evidence type="ECO:0000256" key="7">
    <source>
        <dbReference type="ARBA" id="ARBA00023004"/>
    </source>
</evidence>
<keyword evidence="8" id="KW-0503">Monooxygenase</keyword>
<keyword evidence="5 10" id="KW-1133">Transmembrane helix</keyword>
<evidence type="ECO:0000313" key="11">
    <source>
        <dbReference type="EMBL" id="WJZ81409.1"/>
    </source>
</evidence>
<keyword evidence="2" id="KW-0349">Heme</keyword>
<reference evidence="11 12" key="1">
    <citation type="journal article" date="2023" name="Hortic Res">
        <title>The complete reference genome for grapevine (Vitis vinifera L.) genetics and breeding.</title>
        <authorList>
            <person name="Shi X."/>
            <person name="Cao S."/>
            <person name="Wang X."/>
            <person name="Huang S."/>
            <person name="Wang Y."/>
            <person name="Liu Z."/>
            <person name="Liu W."/>
            <person name="Leng X."/>
            <person name="Peng Y."/>
            <person name="Wang N."/>
            <person name="Wang Y."/>
            <person name="Ma Z."/>
            <person name="Xu X."/>
            <person name="Zhang F."/>
            <person name="Xue H."/>
            <person name="Zhong H."/>
            <person name="Wang Y."/>
            <person name="Zhang K."/>
            <person name="Velt A."/>
            <person name="Avia K."/>
            <person name="Holtgrawe D."/>
            <person name="Grimplet J."/>
            <person name="Matus J.T."/>
            <person name="Ware D."/>
            <person name="Wu X."/>
            <person name="Wang H."/>
            <person name="Liu C."/>
            <person name="Fang Y."/>
            <person name="Rustenholz C."/>
            <person name="Cheng Z."/>
            <person name="Xiao H."/>
            <person name="Zhou Y."/>
        </authorList>
    </citation>
    <scope>NUCLEOTIDE SEQUENCE [LARGE SCALE GENOMIC DNA]</scope>
    <source>
        <strain evidence="12">cv. Pinot noir / PN40024</strain>
        <tissue evidence="11">Leaf</tissue>
    </source>
</reference>
<keyword evidence="6" id="KW-0560">Oxidoreductase</keyword>
<evidence type="ECO:0000256" key="10">
    <source>
        <dbReference type="SAM" id="Phobius"/>
    </source>
</evidence>
<evidence type="ECO:0000256" key="8">
    <source>
        <dbReference type="ARBA" id="ARBA00023033"/>
    </source>
</evidence>
<keyword evidence="12" id="KW-1185">Reference proteome</keyword>
<gene>
    <name evidence="11" type="ORF">VitviT2T_001254</name>
</gene>
<evidence type="ECO:0000256" key="2">
    <source>
        <dbReference type="ARBA" id="ARBA00022617"/>
    </source>
</evidence>
<evidence type="ECO:0000256" key="6">
    <source>
        <dbReference type="ARBA" id="ARBA00023002"/>
    </source>
</evidence>
<dbReference type="EMBL" id="CP126648">
    <property type="protein sequence ID" value="WJZ81409.1"/>
    <property type="molecule type" value="Genomic_DNA"/>
</dbReference>
<dbReference type="Pfam" id="PF00067">
    <property type="entry name" value="p450"/>
    <property type="match status" value="1"/>
</dbReference>
<dbReference type="PANTHER" id="PTHR47947">
    <property type="entry name" value="CYTOCHROME P450 82C3-RELATED"/>
    <property type="match status" value="1"/>
</dbReference>
<dbReference type="InterPro" id="IPR050651">
    <property type="entry name" value="Plant_Cytochrome_P450_Monoox"/>
</dbReference>
<evidence type="ECO:0000256" key="5">
    <source>
        <dbReference type="ARBA" id="ARBA00022989"/>
    </source>
</evidence>
<dbReference type="Gene3D" id="1.10.630.10">
    <property type="entry name" value="Cytochrome P450"/>
    <property type="match status" value="1"/>
</dbReference>
<evidence type="ECO:0000256" key="1">
    <source>
        <dbReference type="ARBA" id="ARBA00004167"/>
    </source>
</evidence>
<keyword evidence="4" id="KW-0479">Metal-binding</keyword>
<dbReference type="InterPro" id="IPR036396">
    <property type="entry name" value="Cyt_P450_sf"/>
</dbReference>
<dbReference type="InterPro" id="IPR001128">
    <property type="entry name" value="Cyt_P450"/>
</dbReference>
<evidence type="ECO:0000256" key="4">
    <source>
        <dbReference type="ARBA" id="ARBA00022723"/>
    </source>
</evidence>
<organism evidence="11 12">
    <name type="scientific">Vitis vinifera</name>
    <name type="common">Grape</name>
    <dbReference type="NCBI Taxonomy" id="29760"/>
    <lineage>
        <taxon>Eukaryota</taxon>
        <taxon>Viridiplantae</taxon>
        <taxon>Streptophyta</taxon>
        <taxon>Embryophyta</taxon>
        <taxon>Tracheophyta</taxon>
        <taxon>Spermatophyta</taxon>
        <taxon>Magnoliopsida</taxon>
        <taxon>eudicotyledons</taxon>
        <taxon>Gunneridae</taxon>
        <taxon>Pentapetalae</taxon>
        <taxon>rosids</taxon>
        <taxon>Vitales</taxon>
        <taxon>Vitaceae</taxon>
        <taxon>Viteae</taxon>
        <taxon>Vitis</taxon>
    </lineage>
</organism>
<name>A0ABY9BFC8_VITVI</name>
<dbReference type="PANTHER" id="PTHR47947:SF1">
    <property type="entry name" value="CYTOCHROME P450 82E3"/>
    <property type="match status" value="1"/>
</dbReference>
<sequence>MLVKQTRNSMDVEVNLRLGSVMDFLHALLVVAVAGLLGMVLLCKVWRIQVRKGRSAPKPYGAWPFRGHLHVLCDQTPIFRTLGGMADKFGHVFMIRLGVHCMLVVTDHEAVKECFTINYKVFTSCPSFSFGKLLGYNYAAFGFVPYGPLWREICKLLKMEILIARRLDALKHV</sequence>
<accession>A0ABY9BFC8</accession>
<protein>
    <submittedName>
        <fullName evidence="11">Uncharacterized protein</fullName>
    </submittedName>
</protein>
<evidence type="ECO:0000256" key="9">
    <source>
        <dbReference type="ARBA" id="ARBA00023136"/>
    </source>
</evidence>
<comment type="subcellular location">
    <subcellularLocation>
        <location evidence="1">Membrane</location>
        <topology evidence="1">Single-pass membrane protein</topology>
    </subcellularLocation>
</comment>
<feature type="transmembrane region" description="Helical" evidence="10">
    <location>
        <begin position="24"/>
        <end position="46"/>
    </location>
</feature>
<keyword evidence="3 10" id="KW-0812">Transmembrane</keyword>
<evidence type="ECO:0000256" key="3">
    <source>
        <dbReference type="ARBA" id="ARBA00022692"/>
    </source>
</evidence>